<organism evidence="2 3">
    <name type="scientific">Dermacoccus abyssi</name>
    <dbReference type="NCBI Taxonomy" id="322596"/>
    <lineage>
        <taxon>Bacteria</taxon>
        <taxon>Bacillati</taxon>
        <taxon>Actinomycetota</taxon>
        <taxon>Actinomycetes</taxon>
        <taxon>Micrococcales</taxon>
        <taxon>Dermacoccaceae</taxon>
        <taxon>Dermacoccus</taxon>
    </lineage>
</organism>
<protein>
    <submittedName>
        <fullName evidence="2">Uncharacterized protein</fullName>
    </submittedName>
</protein>
<keyword evidence="1" id="KW-0732">Signal</keyword>
<dbReference type="Proteomes" id="UP000285376">
    <property type="component" value="Unassembled WGS sequence"/>
</dbReference>
<dbReference type="RefSeq" id="WP_118913243.1">
    <property type="nucleotide sequence ID" value="NZ_CBCRVH010000008.1"/>
</dbReference>
<gene>
    <name evidence="2" type="ORF">D1832_07155</name>
</gene>
<comment type="caution">
    <text evidence="2">The sequence shown here is derived from an EMBL/GenBank/DDBJ whole genome shotgun (WGS) entry which is preliminary data.</text>
</comment>
<accession>A0A417Z6J4</accession>
<evidence type="ECO:0000256" key="1">
    <source>
        <dbReference type="SAM" id="SignalP"/>
    </source>
</evidence>
<feature type="chain" id="PRO_5019234900" evidence="1">
    <location>
        <begin position="31"/>
        <end position="212"/>
    </location>
</feature>
<dbReference type="EMBL" id="QWLM01000006">
    <property type="protein sequence ID" value="RHW46223.1"/>
    <property type="molecule type" value="Genomic_DNA"/>
</dbReference>
<feature type="signal peptide" evidence="1">
    <location>
        <begin position="1"/>
        <end position="30"/>
    </location>
</feature>
<name>A0A417Z6J4_9MICO</name>
<evidence type="ECO:0000313" key="2">
    <source>
        <dbReference type="EMBL" id="RHW46223.1"/>
    </source>
</evidence>
<proteinExistence type="predicted"/>
<reference evidence="2 3" key="1">
    <citation type="submission" date="2018-08" db="EMBL/GenBank/DDBJ databases">
        <title>Whole genome sequence analysis of Dermacoccus abyssi bacteria isolated from Deep Mariana trench Micromonospora spp reveals genes involved in the environmental adaptation and production of secondary metabolites.</title>
        <authorList>
            <person name="Abdel-Mageed W.M."/>
            <person name="Lehri B."/>
            <person name="Nouioui I."/>
            <person name="Goodfellow I."/>
            <person name="Jaspars M."/>
            <person name="Karlyshev A."/>
        </authorList>
    </citation>
    <scope>NUCLEOTIDE SEQUENCE [LARGE SCALE GENOMIC DNA]</scope>
    <source>
        <strain evidence="2 3">MT1.1</strain>
    </source>
</reference>
<sequence>MFSARRTTSVAVAAAALTGATTLTATGAQAAESQPKDTVWNLGYDVAATTNVKKMNQSSSTTGFSFSTVHVEKGTLSSDLMLKDLKTPVKLGGLQIGYATIAVEPVGKATGTIDATTHKVTQTQKAYLHIKDLSPAGHGLINLVGKNCKTSAPVEIPVSGTMKGGSDPITLSGNFTIPSFTGCGTGGTLNKLVTKQVSGPGNTITLKLTPRA</sequence>
<dbReference type="AlphaFoldDB" id="A0A417Z6J4"/>
<evidence type="ECO:0000313" key="3">
    <source>
        <dbReference type="Proteomes" id="UP000285376"/>
    </source>
</evidence>